<reference evidence="1" key="1">
    <citation type="journal article" date="2013" name="Nat. Commun.">
        <title>Whole-genome sequencing of Oryza brachyantha reveals mechanisms underlying Oryza genome evolution.</title>
        <authorList>
            <person name="Chen J."/>
            <person name="Huang Q."/>
            <person name="Gao D."/>
            <person name="Wang J."/>
            <person name="Lang Y."/>
            <person name="Liu T."/>
            <person name="Li B."/>
            <person name="Bai Z."/>
            <person name="Luis Goicoechea J."/>
            <person name="Liang C."/>
            <person name="Chen C."/>
            <person name="Zhang W."/>
            <person name="Sun S."/>
            <person name="Liao Y."/>
            <person name="Zhang X."/>
            <person name="Yang L."/>
            <person name="Song C."/>
            <person name="Wang M."/>
            <person name="Shi J."/>
            <person name="Liu G."/>
            <person name="Liu J."/>
            <person name="Zhou H."/>
            <person name="Zhou W."/>
            <person name="Yu Q."/>
            <person name="An N."/>
            <person name="Chen Y."/>
            <person name="Cai Q."/>
            <person name="Wang B."/>
            <person name="Liu B."/>
            <person name="Min J."/>
            <person name="Huang Y."/>
            <person name="Wu H."/>
            <person name="Li Z."/>
            <person name="Zhang Y."/>
            <person name="Yin Y."/>
            <person name="Song W."/>
            <person name="Jiang J."/>
            <person name="Jackson S.A."/>
            <person name="Wing R.A."/>
            <person name="Wang J."/>
            <person name="Chen M."/>
        </authorList>
    </citation>
    <scope>NUCLEOTIDE SEQUENCE [LARGE SCALE GENOMIC DNA]</scope>
    <source>
        <strain evidence="1">cv. IRGC 101232</strain>
    </source>
</reference>
<protein>
    <submittedName>
        <fullName evidence="1">Uncharacterized protein</fullName>
    </submittedName>
</protein>
<keyword evidence="2" id="KW-1185">Reference proteome</keyword>
<organism evidence="1">
    <name type="scientific">Oryza brachyantha</name>
    <name type="common">malo sina</name>
    <dbReference type="NCBI Taxonomy" id="4533"/>
    <lineage>
        <taxon>Eukaryota</taxon>
        <taxon>Viridiplantae</taxon>
        <taxon>Streptophyta</taxon>
        <taxon>Embryophyta</taxon>
        <taxon>Tracheophyta</taxon>
        <taxon>Spermatophyta</taxon>
        <taxon>Magnoliopsida</taxon>
        <taxon>Liliopsida</taxon>
        <taxon>Poales</taxon>
        <taxon>Poaceae</taxon>
        <taxon>BOP clade</taxon>
        <taxon>Oryzoideae</taxon>
        <taxon>Oryzeae</taxon>
        <taxon>Oryzinae</taxon>
        <taxon>Oryza</taxon>
    </lineage>
</organism>
<reference evidence="1" key="2">
    <citation type="submission" date="2013-04" db="UniProtKB">
        <authorList>
            <consortium name="EnsemblPlants"/>
        </authorList>
    </citation>
    <scope>IDENTIFICATION</scope>
</reference>
<dbReference type="Gramene" id="OB05G15420.1">
    <property type="protein sequence ID" value="OB05G15420.1"/>
    <property type="gene ID" value="OB05G15420"/>
</dbReference>
<dbReference type="HOGENOM" id="CLU_2324139_0_0_1"/>
<proteinExistence type="predicted"/>
<sequence length="99" mass="10672">MAPRYTTALPIQVGEQAIVARACKSSLRCLPTTCHQSRRCAGAAAAPSASPRPTVGRATAFRRPVLRRLTAMLPSAFPRRHSTAPCATACLTGRERERK</sequence>
<dbReference type="Proteomes" id="UP000006038">
    <property type="component" value="Chromosome 5"/>
</dbReference>
<name>J3M4L8_ORYBR</name>
<dbReference type="AlphaFoldDB" id="J3M4L8"/>
<dbReference type="EnsemblPlants" id="OB05G15420.1">
    <property type="protein sequence ID" value="OB05G15420.1"/>
    <property type="gene ID" value="OB05G15420"/>
</dbReference>
<evidence type="ECO:0000313" key="2">
    <source>
        <dbReference type="Proteomes" id="UP000006038"/>
    </source>
</evidence>
<evidence type="ECO:0000313" key="1">
    <source>
        <dbReference type="EnsemblPlants" id="OB05G15420.1"/>
    </source>
</evidence>
<accession>J3M4L8</accession>